<organism evidence="4 5">
    <name type="scientific">Haemonchus contortus</name>
    <name type="common">Barber pole worm</name>
    <dbReference type="NCBI Taxonomy" id="6289"/>
    <lineage>
        <taxon>Eukaryota</taxon>
        <taxon>Metazoa</taxon>
        <taxon>Ecdysozoa</taxon>
        <taxon>Nematoda</taxon>
        <taxon>Chromadorea</taxon>
        <taxon>Rhabditida</taxon>
        <taxon>Rhabditina</taxon>
        <taxon>Rhabditomorpha</taxon>
        <taxon>Strongyloidea</taxon>
        <taxon>Trichostrongylidae</taxon>
        <taxon>Haemonchus</taxon>
    </lineage>
</organism>
<feature type="region of interest" description="Disordered" evidence="1">
    <location>
        <begin position="143"/>
        <end position="197"/>
    </location>
</feature>
<feature type="chain" id="PRO_5029473294" evidence="2">
    <location>
        <begin position="25"/>
        <end position="441"/>
    </location>
</feature>
<evidence type="ECO:0000313" key="4">
    <source>
        <dbReference type="Proteomes" id="UP000025227"/>
    </source>
</evidence>
<keyword evidence="4" id="KW-1185">Reference proteome</keyword>
<dbReference type="GO" id="GO:0009653">
    <property type="term" value="P:anatomical structure morphogenesis"/>
    <property type="evidence" value="ECO:0007669"/>
    <property type="project" value="TreeGrafter"/>
</dbReference>
<protein>
    <submittedName>
        <fullName evidence="5">PAN domain protein</fullName>
    </submittedName>
</protein>
<evidence type="ECO:0000259" key="3">
    <source>
        <dbReference type="PROSITE" id="PS50948"/>
    </source>
</evidence>
<dbReference type="CDD" id="cd01099">
    <property type="entry name" value="PAN_AP_HGF"/>
    <property type="match status" value="1"/>
</dbReference>
<dbReference type="OMA" id="ICKAFTY"/>
<reference evidence="5" key="1">
    <citation type="submission" date="2020-12" db="UniProtKB">
        <authorList>
            <consortium name="WormBaseParasite"/>
        </authorList>
    </citation>
    <scope>IDENTIFICATION</scope>
    <source>
        <strain evidence="5">MHco3</strain>
    </source>
</reference>
<dbReference type="PROSITE" id="PS50948">
    <property type="entry name" value="PAN"/>
    <property type="match status" value="3"/>
</dbReference>
<dbReference type="PANTHER" id="PTHR47327">
    <property type="entry name" value="FI18240P1-RELATED"/>
    <property type="match status" value="1"/>
</dbReference>
<dbReference type="SUPFAM" id="SSF57414">
    <property type="entry name" value="Hairpin loop containing domain-like"/>
    <property type="match status" value="3"/>
</dbReference>
<feature type="domain" description="Apple" evidence="3">
    <location>
        <begin position="203"/>
        <end position="295"/>
    </location>
</feature>
<evidence type="ECO:0000256" key="1">
    <source>
        <dbReference type="SAM" id="MobiDB-lite"/>
    </source>
</evidence>
<dbReference type="PANTHER" id="PTHR47327:SF22">
    <property type="entry name" value="APPLE DOMAIN-CONTAINING PROTEIN"/>
    <property type="match status" value="1"/>
</dbReference>
<dbReference type="InterPro" id="IPR052774">
    <property type="entry name" value="Celegans_DevNeuronal_Protein"/>
</dbReference>
<feature type="domain" description="Apple" evidence="3">
    <location>
        <begin position="303"/>
        <end position="383"/>
    </location>
</feature>
<dbReference type="WBParaSite" id="HCON_00073330-00001">
    <property type="protein sequence ID" value="HCON_00073330-00001"/>
    <property type="gene ID" value="HCON_00073330"/>
</dbReference>
<dbReference type="InterPro" id="IPR003609">
    <property type="entry name" value="Pan_app"/>
</dbReference>
<feature type="signal peptide" evidence="2">
    <location>
        <begin position="1"/>
        <end position="24"/>
    </location>
</feature>
<proteinExistence type="predicted"/>
<dbReference type="AlphaFoldDB" id="A0A7I5E8S8"/>
<dbReference type="SMART" id="SM00473">
    <property type="entry name" value="PAN_AP"/>
    <property type="match status" value="3"/>
</dbReference>
<sequence>MAIGGRLLLIAVLTTIEYSRFVIGTNTPCFKLITRRSIDNYTPLAEYQRESVRACADYCIMAAGNGRRKEPLCRSFTYDHASKTCRLYDHDGMKIPAILHPAIGIDFYKRINIESPCQNSNINENRFNFAKFGSFSREQDEMQKNLRLPSEIDSEDETLRDTEIPNGINSESDTAEKMRSLQKKDQNSKSEENEILEAPKEQCLTSTGYYVVIGNEIVRPIANGGTVKVFNDVDQGDCAKFCSSSQGPDQEQLVCSSLNYFPLTRKCELYSIVAEPHGPGNLVENQDVIYAEKFCLPESRQTCQEDEVFILHVQRSLTTVPISQTPSQSISKCLQACLDNNSCKTGIFDSTKELCLLYKEAVSKSQDSIVDTPPGFVMIENGCAESKGKTSKKRKSEKVEILPSPVKEEASSEWSECHFRVNGVRVQVREIGDGRLERRAC</sequence>
<dbReference type="Proteomes" id="UP000025227">
    <property type="component" value="Unplaced"/>
</dbReference>
<feature type="compositionally biased region" description="Basic and acidic residues" evidence="1">
    <location>
        <begin position="174"/>
        <end position="197"/>
    </location>
</feature>
<accession>A0A7I5E8S8</accession>
<dbReference type="Gene3D" id="3.50.4.10">
    <property type="entry name" value="Hepatocyte Growth Factor"/>
    <property type="match status" value="2"/>
</dbReference>
<feature type="domain" description="Apple" evidence="3">
    <location>
        <begin position="29"/>
        <end position="112"/>
    </location>
</feature>
<evidence type="ECO:0000313" key="5">
    <source>
        <dbReference type="WBParaSite" id="HCON_00073330-00001"/>
    </source>
</evidence>
<name>A0A7I5E8S8_HAECO</name>
<keyword evidence="2" id="KW-0732">Signal</keyword>
<dbReference type="Pfam" id="PF00024">
    <property type="entry name" value="PAN_1"/>
    <property type="match status" value="3"/>
</dbReference>
<evidence type="ECO:0000256" key="2">
    <source>
        <dbReference type="SAM" id="SignalP"/>
    </source>
</evidence>
<dbReference type="OrthoDB" id="5793255at2759"/>